<name>A0A2K3L977_TRIPR</name>
<protein>
    <submittedName>
        <fullName evidence="1">Disease resistance protein (TIR-NBS-LRR class)</fullName>
    </submittedName>
</protein>
<reference evidence="1 2" key="1">
    <citation type="journal article" date="2014" name="Am. J. Bot.">
        <title>Genome assembly and annotation for red clover (Trifolium pratense; Fabaceae).</title>
        <authorList>
            <person name="Istvanek J."/>
            <person name="Jaros M."/>
            <person name="Krenek A."/>
            <person name="Repkova J."/>
        </authorList>
    </citation>
    <scope>NUCLEOTIDE SEQUENCE [LARGE SCALE GENOMIC DNA]</scope>
    <source>
        <strain evidence="2">cv. Tatra</strain>
        <tissue evidence="1">Young leaves</tissue>
    </source>
</reference>
<organism evidence="1 2">
    <name type="scientific">Trifolium pratense</name>
    <name type="common">Red clover</name>
    <dbReference type="NCBI Taxonomy" id="57577"/>
    <lineage>
        <taxon>Eukaryota</taxon>
        <taxon>Viridiplantae</taxon>
        <taxon>Streptophyta</taxon>
        <taxon>Embryophyta</taxon>
        <taxon>Tracheophyta</taxon>
        <taxon>Spermatophyta</taxon>
        <taxon>Magnoliopsida</taxon>
        <taxon>eudicotyledons</taxon>
        <taxon>Gunneridae</taxon>
        <taxon>Pentapetalae</taxon>
        <taxon>rosids</taxon>
        <taxon>fabids</taxon>
        <taxon>Fabales</taxon>
        <taxon>Fabaceae</taxon>
        <taxon>Papilionoideae</taxon>
        <taxon>50 kb inversion clade</taxon>
        <taxon>NPAAA clade</taxon>
        <taxon>Hologalegina</taxon>
        <taxon>IRL clade</taxon>
        <taxon>Trifolieae</taxon>
        <taxon>Trifolium</taxon>
    </lineage>
</organism>
<dbReference type="STRING" id="57577.A0A2K3L977"/>
<dbReference type="ExpressionAtlas" id="A0A2K3L977">
    <property type="expression patterns" value="baseline"/>
</dbReference>
<gene>
    <name evidence="1" type="ORF">L195_g031020</name>
</gene>
<evidence type="ECO:0000313" key="2">
    <source>
        <dbReference type="Proteomes" id="UP000236291"/>
    </source>
</evidence>
<evidence type="ECO:0000313" key="1">
    <source>
        <dbReference type="EMBL" id="PNX75089.1"/>
    </source>
</evidence>
<feature type="non-terminal residue" evidence="1">
    <location>
        <position position="1"/>
    </location>
</feature>
<proteinExistence type="predicted"/>
<sequence length="269" mass="29817">GLTNNVWSNFFLPGGNHASFLAYTGEGPSAPFQVPKDIDCHMEGIVLRVVYSSTSENMAADCLTGVLIINYTKCTIHIYKRDTVMSFNDEDWKNVASNLGPGDNVKIYVAFGHGLIVKKTTVYLISGQPIIMEVDDANMKMEPSEEVNVLPYPEVKGNQLERKCIPTRVRLCEKGVDCPAHCVLCNSSDEEITDVEADISTATFKLLQQLNAADSALCGCILWSIWKQWNNKFWDNTADEQSLVFSRTQGLIQDWTAVHEAPNTSGSVQ</sequence>
<reference evidence="1 2" key="2">
    <citation type="journal article" date="2017" name="Front. Plant Sci.">
        <title>Gene Classification and Mining of Molecular Markers Useful in Red Clover (Trifolium pratense) Breeding.</title>
        <authorList>
            <person name="Istvanek J."/>
            <person name="Dluhosova J."/>
            <person name="Dluhos P."/>
            <person name="Patkova L."/>
            <person name="Nedelnik J."/>
            <person name="Repkova J."/>
        </authorList>
    </citation>
    <scope>NUCLEOTIDE SEQUENCE [LARGE SCALE GENOMIC DNA]</scope>
    <source>
        <strain evidence="2">cv. Tatra</strain>
        <tissue evidence="1">Young leaves</tissue>
    </source>
</reference>
<dbReference type="Proteomes" id="UP000236291">
    <property type="component" value="Unassembled WGS sequence"/>
</dbReference>
<dbReference type="AlphaFoldDB" id="A0A2K3L977"/>
<accession>A0A2K3L977</accession>
<dbReference type="EMBL" id="ASHM01028514">
    <property type="protein sequence ID" value="PNX75089.1"/>
    <property type="molecule type" value="Genomic_DNA"/>
</dbReference>
<comment type="caution">
    <text evidence="1">The sequence shown here is derived from an EMBL/GenBank/DDBJ whole genome shotgun (WGS) entry which is preliminary data.</text>
</comment>